<dbReference type="EnsemblPlants" id="OB05G18260.1">
    <property type="protein sequence ID" value="OB05G18260.1"/>
    <property type="gene ID" value="OB05G18260"/>
</dbReference>
<name>J3M5F2_ORYBR</name>
<proteinExistence type="predicted"/>
<dbReference type="HOGENOM" id="CLU_1534870_0_0_1"/>
<dbReference type="Proteomes" id="UP000006038">
    <property type="component" value="Chromosome 5"/>
</dbReference>
<keyword evidence="2" id="KW-1185">Reference proteome</keyword>
<sequence length="175" mass="19274">MYWRLEYLVEVERLRHGADVELPRPGIADPALPFRRGVAELAPHRVRHQLQDLLRLRVAVGVAEGGRLLGGAGVPRGAVHVVRRVGEPRGVGAVHAGAVPERVPGRALVDAPRRAPRRRLRVDDHLAVPRHVRRRVAVARAAVVLPAAAHVHEVELAVGTSSLLHLQRQPHLEVW</sequence>
<evidence type="ECO:0000313" key="2">
    <source>
        <dbReference type="Proteomes" id="UP000006038"/>
    </source>
</evidence>
<reference evidence="1" key="1">
    <citation type="journal article" date="2013" name="Nat. Commun.">
        <title>Whole-genome sequencing of Oryza brachyantha reveals mechanisms underlying Oryza genome evolution.</title>
        <authorList>
            <person name="Chen J."/>
            <person name="Huang Q."/>
            <person name="Gao D."/>
            <person name="Wang J."/>
            <person name="Lang Y."/>
            <person name="Liu T."/>
            <person name="Li B."/>
            <person name="Bai Z."/>
            <person name="Luis Goicoechea J."/>
            <person name="Liang C."/>
            <person name="Chen C."/>
            <person name="Zhang W."/>
            <person name="Sun S."/>
            <person name="Liao Y."/>
            <person name="Zhang X."/>
            <person name="Yang L."/>
            <person name="Song C."/>
            <person name="Wang M."/>
            <person name="Shi J."/>
            <person name="Liu G."/>
            <person name="Liu J."/>
            <person name="Zhou H."/>
            <person name="Zhou W."/>
            <person name="Yu Q."/>
            <person name="An N."/>
            <person name="Chen Y."/>
            <person name="Cai Q."/>
            <person name="Wang B."/>
            <person name="Liu B."/>
            <person name="Min J."/>
            <person name="Huang Y."/>
            <person name="Wu H."/>
            <person name="Li Z."/>
            <person name="Zhang Y."/>
            <person name="Yin Y."/>
            <person name="Song W."/>
            <person name="Jiang J."/>
            <person name="Jackson S.A."/>
            <person name="Wing R.A."/>
            <person name="Wang J."/>
            <person name="Chen M."/>
        </authorList>
    </citation>
    <scope>NUCLEOTIDE SEQUENCE [LARGE SCALE GENOMIC DNA]</scope>
    <source>
        <strain evidence="1">cv. IRGC 101232</strain>
    </source>
</reference>
<dbReference type="Gramene" id="OB05G18260.1">
    <property type="protein sequence ID" value="OB05G18260.1"/>
    <property type="gene ID" value="OB05G18260"/>
</dbReference>
<reference evidence="1" key="2">
    <citation type="submission" date="2013-04" db="UniProtKB">
        <authorList>
            <consortium name="EnsemblPlants"/>
        </authorList>
    </citation>
    <scope>IDENTIFICATION</scope>
</reference>
<protein>
    <submittedName>
        <fullName evidence="1">Uncharacterized protein</fullName>
    </submittedName>
</protein>
<dbReference type="AlphaFoldDB" id="J3M5F2"/>
<accession>J3M5F2</accession>
<organism evidence="1">
    <name type="scientific">Oryza brachyantha</name>
    <name type="common">malo sina</name>
    <dbReference type="NCBI Taxonomy" id="4533"/>
    <lineage>
        <taxon>Eukaryota</taxon>
        <taxon>Viridiplantae</taxon>
        <taxon>Streptophyta</taxon>
        <taxon>Embryophyta</taxon>
        <taxon>Tracheophyta</taxon>
        <taxon>Spermatophyta</taxon>
        <taxon>Magnoliopsida</taxon>
        <taxon>Liliopsida</taxon>
        <taxon>Poales</taxon>
        <taxon>Poaceae</taxon>
        <taxon>BOP clade</taxon>
        <taxon>Oryzoideae</taxon>
        <taxon>Oryzeae</taxon>
        <taxon>Oryzinae</taxon>
        <taxon>Oryza</taxon>
    </lineage>
</organism>
<evidence type="ECO:0000313" key="1">
    <source>
        <dbReference type="EnsemblPlants" id="OB05G18260.1"/>
    </source>
</evidence>